<evidence type="ECO:0000256" key="3">
    <source>
        <dbReference type="RuleBase" id="RU003476"/>
    </source>
</evidence>
<dbReference type="InterPro" id="IPR013078">
    <property type="entry name" value="His_Pase_superF_clade-1"/>
</dbReference>
<dbReference type="InterPro" id="IPR015797">
    <property type="entry name" value="NUDIX_hydrolase-like_dom_sf"/>
</dbReference>
<dbReference type="InterPro" id="IPR051325">
    <property type="entry name" value="Nudix_hydrolase_domain"/>
</dbReference>
<dbReference type="PROSITE" id="PS51462">
    <property type="entry name" value="NUDIX"/>
    <property type="match status" value="1"/>
</dbReference>
<gene>
    <name evidence="5" type="ORF">GCM10022239_07680</name>
</gene>
<name>A0ABP7F9E5_9MICO</name>
<dbReference type="InterPro" id="IPR020476">
    <property type="entry name" value="Nudix_hydrolase"/>
</dbReference>
<evidence type="ECO:0000256" key="1">
    <source>
        <dbReference type="ARBA" id="ARBA00005582"/>
    </source>
</evidence>
<dbReference type="GO" id="GO:0016787">
    <property type="term" value="F:hydrolase activity"/>
    <property type="evidence" value="ECO:0007669"/>
    <property type="project" value="UniProtKB-KW"/>
</dbReference>
<dbReference type="Proteomes" id="UP001501004">
    <property type="component" value="Unassembled WGS sequence"/>
</dbReference>
<accession>A0ABP7F9E5</accession>
<keyword evidence="2 3" id="KW-0378">Hydrolase</keyword>
<evidence type="ECO:0000313" key="6">
    <source>
        <dbReference type="Proteomes" id="UP001501004"/>
    </source>
</evidence>
<feature type="domain" description="Nudix hydrolase" evidence="4">
    <location>
        <begin position="15"/>
        <end position="145"/>
    </location>
</feature>
<protein>
    <submittedName>
        <fullName evidence="5">NUDIX hydrolase</fullName>
    </submittedName>
</protein>
<dbReference type="Pfam" id="PF00293">
    <property type="entry name" value="NUDIX"/>
    <property type="match status" value="1"/>
</dbReference>
<dbReference type="Gene3D" id="3.40.50.1240">
    <property type="entry name" value="Phosphoglycerate mutase-like"/>
    <property type="match status" value="1"/>
</dbReference>
<evidence type="ECO:0000259" key="4">
    <source>
        <dbReference type="PROSITE" id="PS51462"/>
    </source>
</evidence>
<dbReference type="PRINTS" id="PR00502">
    <property type="entry name" value="NUDIXFAMILY"/>
</dbReference>
<dbReference type="PROSITE" id="PS00893">
    <property type="entry name" value="NUDIX_BOX"/>
    <property type="match status" value="1"/>
</dbReference>
<dbReference type="PANTHER" id="PTHR21340:SF0">
    <property type="entry name" value="BIS(5'-NUCLEOSYL)-TETRAPHOSPHATASE [ASYMMETRICAL]"/>
    <property type="match status" value="1"/>
</dbReference>
<dbReference type="PANTHER" id="PTHR21340">
    <property type="entry name" value="DIADENOSINE 5,5-P1,P4-TETRAPHOSPHATE PYROPHOSPHOHYDROLASE MUTT"/>
    <property type="match status" value="1"/>
</dbReference>
<evidence type="ECO:0000313" key="5">
    <source>
        <dbReference type="EMBL" id="GAA3733973.1"/>
    </source>
</evidence>
<comment type="similarity">
    <text evidence="1 3">Belongs to the Nudix hydrolase family.</text>
</comment>
<dbReference type="CDD" id="cd03673">
    <property type="entry name" value="NUDIX_Ap6A_hydrolase"/>
    <property type="match status" value="1"/>
</dbReference>
<evidence type="ECO:0000256" key="2">
    <source>
        <dbReference type="ARBA" id="ARBA00022801"/>
    </source>
</evidence>
<dbReference type="Gene3D" id="3.90.79.10">
    <property type="entry name" value="Nucleoside Triphosphate Pyrophosphohydrolase"/>
    <property type="match status" value="1"/>
</dbReference>
<dbReference type="RefSeq" id="WP_344753887.1">
    <property type="nucleotide sequence ID" value="NZ_BAABAE010000002.1"/>
</dbReference>
<dbReference type="SUPFAM" id="SSF55811">
    <property type="entry name" value="Nudix"/>
    <property type="match status" value="1"/>
</dbReference>
<dbReference type="SUPFAM" id="SSF53254">
    <property type="entry name" value="Phosphoglycerate mutase-like"/>
    <property type="match status" value="1"/>
</dbReference>
<sequence length="322" mass="34536">MSTVTSPAITSPAVVVAAGAVCWRVVKGKMRVLLVHRAARADVSLPKGKLDPGETPPQTAVREIEEETGIRIALGVPLGTIEYTLGGGREKVVYYWAGEVTDEALAATTFESNHEIEALEWLTIDKARAALSYDRDRDVLDRFAEFVEAGQVKTFAVIALRHGKAVPPGSWDGPDATRPLLHRGNDQAASVAPAIAAYRPERLVSSPAARCLATIEPLAELTGLPVKQVADISQDAYENDDAKVRSLLRRRLARGRTVVFCSHGPVLPEIVAAVAKETNTELDPELRRAAMLSTAEFTVLHVSAAHPDGGLVAVETHAPLPD</sequence>
<reference evidence="6" key="1">
    <citation type="journal article" date="2019" name="Int. J. Syst. Evol. Microbiol.">
        <title>The Global Catalogue of Microorganisms (GCM) 10K type strain sequencing project: providing services to taxonomists for standard genome sequencing and annotation.</title>
        <authorList>
            <consortium name="The Broad Institute Genomics Platform"/>
            <consortium name="The Broad Institute Genome Sequencing Center for Infectious Disease"/>
            <person name="Wu L."/>
            <person name="Ma J."/>
        </authorList>
    </citation>
    <scope>NUCLEOTIDE SEQUENCE [LARGE SCALE GENOMIC DNA]</scope>
    <source>
        <strain evidence="6">JCM 16949</strain>
    </source>
</reference>
<dbReference type="CDD" id="cd07040">
    <property type="entry name" value="HP"/>
    <property type="match status" value="1"/>
</dbReference>
<proteinExistence type="inferred from homology"/>
<dbReference type="EMBL" id="BAABAE010000002">
    <property type="protein sequence ID" value="GAA3733973.1"/>
    <property type="molecule type" value="Genomic_DNA"/>
</dbReference>
<keyword evidence="6" id="KW-1185">Reference proteome</keyword>
<dbReference type="SMART" id="SM00855">
    <property type="entry name" value="PGAM"/>
    <property type="match status" value="1"/>
</dbReference>
<dbReference type="InterPro" id="IPR029033">
    <property type="entry name" value="His_PPase_superfam"/>
</dbReference>
<comment type="caution">
    <text evidence="5">The sequence shown here is derived from an EMBL/GenBank/DDBJ whole genome shotgun (WGS) entry which is preliminary data.</text>
</comment>
<dbReference type="InterPro" id="IPR000086">
    <property type="entry name" value="NUDIX_hydrolase_dom"/>
</dbReference>
<organism evidence="5 6">
    <name type="scientific">Leifsonella bigeumensis</name>
    <dbReference type="NCBI Taxonomy" id="433643"/>
    <lineage>
        <taxon>Bacteria</taxon>
        <taxon>Bacillati</taxon>
        <taxon>Actinomycetota</taxon>
        <taxon>Actinomycetes</taxon>
        <taxon>Micrococcales</taxon>
        <taxon>Microbacteriaceae</taxon>
        <taxon>Leifsonella</taxon>
    </lineage>
</organism>
<dbReference type="Pfam" id="PF00300">
    <property type="entry name" value="His_Phos_1"/>
    <property type="match status" value="1"/>
</dbReference>
<dbReference type="InterPro" id="IPR020084">
    <property type="entry name" value="NUDIX_hydrolase_CS"/>
</dbReference>